<sequence>MFPCALGVRVFISGFIVILFKSRGDIENSWLRDGLADSFGSLCLLYDILQDEPTRNVVPPGGGAITASPDCVDGYYGRLSMPPAYNSLIGSYSDA</sequence>
<evidence type="ECO:0000313" key="1">
    <source>
        <dbReference type="EMBL" id="KAJ9480590.1"/>
    </source>
</evidence>
<comment type="caution">
    <text evidence="1">The sequence shown here is derived from an EMBL/GenBank/DDBJ whole genome shotgun (WGS) entry which is preliminary data.</text>
</comment>
<gene>
    <name evidence="1" type="ORF">VN97_g12961</name>
</gene>
<dbReference type="Proteomes" id="UP001227192">
    <property type="component" value="Unassembled WGS sequence"/>
</dbReference>
<keyword evidence="2" id="KW-1185">Reference proteome</keyword>
<protein>
    <submittedName>
        <fullName evidence="1">Uncharacterized protein</fullName>
    </submittedName>
</protein>
<evidence type="ECO:0000313" key="2">
    <source>
        <dbReference type="Proteomes" id="UP001227192"/>
    </source>
</evidence>
<proteinExistence type="predicted"/>
<accession>A0AAI9T5H2</accession>
<name>A0AAI9T5H2_PENTH</name>
<dbReference type="EMBL" id="LACB01001270">
    <property type="protein sequence ID" value="KAJ9480590.1"/>
    <property type="molecule type" value="Genomic_DNA"/>
</dbReference>
<reference evidence="1" key="1">
    <citation type="submission" date="2015-06" db="EMBL/GenBank/DDBJ databases">
        <authorList>
            <person name="Nguyen H."/>
        </authorList>
    </citation>
    <scope>NUCLEOTIDE SEQUENCE</scope>
    <source>
        <strain evidence="1">DAOM 180753</strain>
    </source>
</reference>
<organism evidence="1 2">
    <name type="scientific">Penicillium thymicola</name>
    <dbReference type="NCBI Taxonomy" id="293382"/>
    <lineage>
        <taxon>Eukaryota</taxon>
        <taxon>Fungi</taxon>
        <taxon>Dikarya</taxon>
        <taxon>Ascomycota</taxon>
        <taxon>Pezizomycotina</taxon>
        <taxon>Eurotiomycetes</taxon>
        <taxon>Eurotiomycetidae</taxon>
        <taxon>Eurotiales</taxon>
        <taxon>Aspergillaceae</taxon>
        <taxon>Penicillium</taxon>
    </lineage>
</organism>
<reference evidence="1" key="2">
    <citation type="journal article" date="2016" name="Fungal Biol.">
        <title>Ochratoxin A production by Penicillium thymicola.</title>
        <authorList>
            <person name="Nguyen H.D.T."/>
            <person name="McMullin D.R."/>
            <person name="Ponomareva E."/>
            <person name="Riley R."/>
            <person name="Pomraning K.R."/>
            <person name="Baker S.E."/>
            <person name="Seifert K.A."/>
        </authorList>
    </citation>
    <scope>NUCLEOTIDE SEQUENCE</scope>
    <source>
        <strain evidence="1">DAOM 180753</strain>
    </source>
</reference>
<dbReference type="AlphaFoldDB" id="A0AAI9T5H2"/>